<evidence type="ECO:0000256" key="2">
    <source>
        <dbReference type="ARBA" id="ARBA00023157"/>
    </source>
</evidence>
<dbReference type="Pfam" id="PF01630">
    <property type="entry name" value="Glyco_hydro_56"/>
    <property type="match status" value="1"/>
</dbReference>
<dbReference type="GO" id="GO:0030214">
    <property type="term" value="P:hyaluronan catabolic process"/>
    <property type="evidence" value="ECO:0007669"/>
    <property type="project" value="TreeGrafter"/>
</dbReference>
<organism evidence="4 5">
    <name type="scientific">Ancylostoma ceylanicum</name>
    <dbReference type="NCBI Taxonomy" id="53326"/>
    <lineage>
        <taxon>Eukaryota</taxon>
        <taxon>Metazoa</taxon>
        <taxon>Ecdysozoa</taxon>
        <taxon>Nematoda</taxon>
        <taxon>Chromadorea</taxon>
        <taxon>Rhabditida</taxon>
        <taxon>Rhabditina</taxon>
        <taxon>Rhabditomorpha</taxon>
        <taxon>Strongyloidea</taxon>
        <taxon>Ancylostomatidae</taxon>
        <taxon>Ancylostomatinae</taxon>
        <taxon>Ancylostoma</taxon>
    </lineage>
</organism>
<evidence type="ECO:0000256" key="3">
    <source>
        <dbReference type="RuleBase" id="RU610713"/>
    </source>
</evidence>
<dbReference type="STRING" id="53326.A0A016ULV1"/>
<dbReference type="EMBL" id="JARK01001372">
    <property type="protein sequence ID" value="EYC15488.1"/>
    <property type="molecule type" value="Genomic_DNA"/>
</dbReference>
<comment type="catalytic activity">
    <reaction evidence="3">
        <text>Random hydrolysis of (1-&gt;4)-linkages between N-acetyl-beta-D-glucosamine and D-glucuronate residues in hyaluronate.</text>
        <dbReference type="EC" id="3.2.1.35"/>
    </reaction>
</comment>
<proteinExistence type="inferred from homology"/>
<dbReference type="PANTHER" id="PTHR11769">
    <property type="entry name" value="HYALURONIDASE"/>
    <property type="match status" value="1"/>
</dbReference>
<dbReference type="Gene3D" id="3.20.20.70">
    <property type="entry name" value="Aldolase class I"/>
    <property type="match status" value="1"/>
</dbReference>
<dbReference type="GO" id="GO:0004415">
    <property type="term" value="F:hyalurononglucosaminidase activity"/>
    <property type="evidence" value="ECO:0007669"/>
    <property type="project" value="UniProtKB-UniRule"/>
</dbReference>
<comment type="similarity">
    <text evidence="1 3">Belongs to the glycosyl hydrolase 56 family.</text>
</comment>
<gene>
    <name evidence="4" type="primary">Acey_s0036.g3172</name>
    <name evidence="4" type="ORF">Y032_0036g3172</name>
</gene>
<accession>A0A016ULV1</accession>
<name>A0A016ULV1_9BILA</name>
<keyword evidence="2" id="KW-1015">Disulfide bond</keyword>
<keyword evidence="3" id="KW-0378">Hydrolase</keyword>
<dbReference type="EC" id="3.2.1.35" evidence="3"/>
<keyword evidence="5" id="KW-1185">Reference proteome</keyword>
<dbReference type="InterPro" id="IPR017853">
    <property type="entry name" value="GH"/>
</dbReference>
<dbReference type="InterPro" id="IPR013785">
    <property type="entry name" value="Aldolase_TIM"/>
</dbReference>
<dbReference type="PANTHER" id="PTHR11769:SF35">
    <property type="entry name" value="HYALURONIDASE"/>
    <property type="match status" value="1"/>
</dbReference>
<dbReference type="AlphaFoldDB" id="A0A016ULV1"/>
<evidence type="ECO:0000256" key="1">
    <source>
        <dbReference type="ARBA" id="ARBA00008871"/>
    </source>
</evidence>
<dbReference type="Proteomes" id="UP000024635">
    <property type="component" value="Unassembled WGS sequence"/>
</dbReference>
<evidence type="ECO:0000313" key="4">
    <source>
        <dbReference type="EMBL" id="EYC15488.1"/>
    </source>
</evidence>
<dbReference type="InterPro" id="IPR018155">
    <property type="entry name" value="Hyaluronidase"/>
</dbReference>
<reference evidence="5" key="1">
    <citation type="journal article" date="2015" name="Nat. Genet.">
        <title>The genome and transcriptome of the zoonotic hookworm Ancylostoma ceylanicum identify infection-specific gene families.</title>
        <authorList>
            <person name="Schwarz E.M."/>
            <person name="Hu Y."/>
            <person name="Antoshechkin I."/>
            <person name="Miller M.M."/>
            <person name="Sternberg P.W."/>
            <person name="Aroian R.V."/>
        </authorList>
    </citation>
    <scope>NUCLEOTIDE SEQUENCE</scope>
    <source>
        <strain evidence="5">HY135</strain>
    </source>
</reference>
<sequence length="191" mass="22540">MDFIYNITRVLYPSIYLNGKKSSEQNFRFIRIPELTHQALLKETRRVANAQQRRLNYYVYTKFEYDPYKSYDWFYGKDDICNTMKLPGDLAGSGLVLWSTSKDMKKRCANIAQFVKRSLGPFLLTIRKQSNDCRRIMCSGNGNCVLKKPLKKCYKAMKNLNNYICQCDRGYEEPYCSKKVKKGYLETNRVF</sequence>
<dbReference type="OrthoDB" id="5796153at2759"/>
<dbReference type="SUPFAM" id="SSF51445">
    <property type="entry name" value="(Trans)glycosidases"/>
    <property type="match status" value="1"/>
</dbReference>
<protein>
    <recommendedName>
        <fullName evidence="3">Hyaluronidase</fullName>
        <ecNumber evidence="3">3.2.1.35</ecNumber>
    </recommendedName>
</protein>
<evidence type="ECO:0000313" key="5">
    <source>
        <dbReference type="Proteomes" id="UP000024635"/>
    </source>
</evidence>
<dbReference type="InterPro" id="IPR000742">
    <property type="entry name" value="EGF"/>
</dbReference>
<dbReference type="GO" id="GO:0005975">
    <property type="term" value="P:carbohydrate metabolic process"/>
    <property type="evidence" value="ECO:0007669"/>
    <property type="project" value="InterPro"/>
</dbReference>
<dbReference type="PROSITE" id="PS01186">
    <property type="entry name" value="EGF_2"/>
    <property type="match status" value="1"/>
</dbReference>
<keyword evidence="3" id="KW-0326">Glycosidase</keyword>
<comment type="caution">
    <text evidence="4">The sequence shown here is derived from an EMBL/GenBank/DDBJ whole genome shotgun (WGS) entry which is preliminary data.</text>
</comment>